<evidence type="ECO:0000313" key="6">
    <source>
        <dbReference type="EMBL" id="HDR00132.1"/>
    </source>
</evidence>
<keyword evidence="1" id="KW-0004">4Fe-4S</keyword>
<keyword evidence="3" id="KW-0408">Iron</keyword>
<dbReference type="InterPro" id="IPR007160">
    <property type="entry name" value="DUF362"/>
</dbReference>
<feature type="domain" description="4Fe-4S ferredoxin-type" evidence="5">
    <location>
        <begin position="219"/>
        <end position="239"/>
    </location>
</feature>
<evidence type="ECO:0000259" key="5">
    <source>
        <dbReference type="PROSITE" id="PS51379"/>
    </source>
</evidence>
<keyword evidence="4" id="KW-0411">Iron-sulfur</keyword>
<name>A0A7V0XFW5_UNCW3</name>
<dbReference type="AlphaFoldDB" id="A0A7V0XFW5"/>
<dbReference type="EMBL" id="DSBX01000288">
    <property type="protein sequence ID" value="HDR00132.1"/>
    <property type="molecule type" value="Genomic_DNA"/>
</dbReference>
<feature type="domain" description="4Fe-4S ferredoxin-type" evidence="5">
    <location>
        <begin position="182"/>
        <end position="211"/>
    </location>
</feature>
<dbReference type="PANTHER" id="PTHR24960:SF79">
    <property type="entry name" value="PHOTOSYSTEM I IRON-SULFUR CENTER"/>
    <property type="match status" value="1"/>
</dbReference>
<evidence type="ECO:0000256" key="3">
    <source>
        <dbReference type="ARBA" id="ARBA00023004"/>
    </source>
</evidence>
<dbReference type="InterPro" id="IPR017900">
    <property type="entry name" value="4Fe4S_Fe_S_CS"/>
</dbReference>
<dbReference type="PANTHER" id="PTHR24960">
    <property type="entry name" value="PHOTOSYSTEM I IRON-SULFUR CENTER-RELATED"/>
    <property type="match status" value="1"/>
</dbReference>
<dbReference type="PROSITE" id="PS00198">
    <property type="entry name" value="4FE4S_FER_1"/>
    <property type="match status" value="2"/>
</dbReference>
<dbReference type="Gene3D" id="3.30.70.20">
    <property type="match status" value="1"/>
</dbReference>
<keyword evidence="2" id="KW-0479">Metal-binding</keyword>
<reference evidence="6" key="1">
    <citation type="journal article" date="2020" name="mSystems">
        <title>Genome- and Community-Level Interaction Insights into Carbon Utilization and Element Cycling Functions of Hydrothermarchaeota in Hydrothermal Sediment.</title>
        <authorList>
            <person name="Zhou Z."/>
            <person name="Liu Y."/>
            <person name="Xu W."/>
            <person name="Pan J."/>
            <person name="Luo Z.H."/>
            <person name="Li M."/>
        </authorList>
    </citation>
    <scope>NUCLEOTIDE SEQUENCE [LARGE SCALE GENOMIC DNA]</scope>
    <source>
        <strain evidence="6">SpSt-1182</strain>
    </source>
</reference>
<evidence type="ECO:0000256" key="2">
    <source>
        <dbReference type="ARBA" id="ARBA00022723"/>
    </source>
</evidence>
<gene>
    <name evidence="6" type="ORF">ENN51_07615</name>
</gene>
<dbReference type="InterPro" id="IPR050157">
    <property type="entry name" value="PSI_iron-sulfur_center"/>
</dbReference>
<dbReference type="SUPFAM" id="SSF54862">
    <property type="entry name" value="4Fe-4S ferredoxins"/>
    <property type="match status" value="1"/>
</dbReference>
<organism evidence="6">
    <name type="scientific">candidate division WOR-3 bacterium</name>
    <dbReference type="NCBI Taxonomy" id="2052148"/>
    <lineage>
        <taxon>Bacteria</taxon>
        <taxon>Bacteria division WOR-3</taxon>
    </lineage>
</organism>
<sequence length="343" mass="37731">MSTARVWFVTAPRSREAVGLMLETSGFLRGLKPRKRIGLKVHFGEAGNDNHIDPEFVRAAAVAASYYNLQPVQVETTALYRGRRQNAADHRRLAIEHGFGVNRTLAPIEILDGEQGERCYEVPLPSRLVPVARLARGLRRLMYLINLAHFKGHFVVGFGGTVKNLAMGFAAKAGKLEMHSDSKPFVDPERCVSCGECVDYCPHDAIGFYRYIARIGLSCTGCGGCLAVCPQAAIQVKWNSASSTVQLKMAEYARAVLIGRQAFHFNFAVRITPNCDCYPQTENPFTADIGVFGSSDPVACDQAAYDRVRPGLAELYPHLDPGVLLEASEKAGIGTRHYRLEEL</sequence>
<dbReference type="PROSITE" id="PS51379">
    <property type="entry name" value="4FE4S_FER_2"/>
    <property type="match status" value="2"/>
</dbReference>
<dbReference type="InterPro" id="IPR017896">
    <property type="entry name" value="4Fe4S_Fe-S-bd"/>
</dbReference>
<evidence type="ECO:0000256" key="4">
    <source>
        <dbReference type="ARBA" id="ARBA00023014"/>
    </source>
</evidence>
<dbReference type="Proteomes" id="UP000885672">
    <property type="component" value="Unassembled WGS sequence"/>
</dbReference>
<comment type="caution">
    <text evidence="6">The sequence shown here is derived from an EMBL/GenBank/DDBJ whole genome shotgun (WGS) entry which is preliminary data.</text>
</comment>
<dbReference type="GO" id="GO:0051539">
    <property type="term" value="F:4 iron, 4 sulfur cluster binding"/>
    <property type="evidence" value="ECO:0007669"/>
    <property type="project" value="UniProtKB-KW"/>
</dbReference>
<dbReference type="GO" id="GO:0046872">
    <property type="term" value="F:metal ion binding"/>
    <property type="evidence" value="ECO:0007669"/>
    <property type="project" value="UniProtKB-KW"/>
</dbReference>
<dbReference type="Pfam" id="PF04015">
    <property type="entry name" value="DUF362"/>
    <property type="match status" value="1"/>
</dbReference>
<evidence type="ECO:0000256" key="1">
    <source>
        <dbReference type="ARBA" id="ARBA00022485"/>
    </source>
</evidence>
<proteinExistence type="predicted"/>
<accession>A0A7V0XFW5</accession>
<protein>
    <submittedName>
        <fullName evidence="6">DUF362 domain-containing protein</fullName>
    </submittedName>
</protein>